<name>A0A1Y3XWK7_9ACTN</name>
<dbReference type="InterPro" id="IPR006157">
    <property type="entry name" value="FolB_dom"/>
</dbReference>
<evidence type="ECO:0000256" key="5">
    <source>
        <dbReference type="ARBA" id="ARBA00023239"/>
    </source>
</evidence>
<dbReference type="Pfam" id="PF02152">
    <property type="entry name" value="FolB"/>
    <property type="match status" value="1"/>
</dbReference>
<feature type="region of interest" description="Disordered" evidence="7">
    <location>
        <begin position="1"/>
        <end position="25"/>
    </location>
</feature>
<dbReference type="PANTHER" id="PTHR42844">
    <property type="entry name" value="DIHYDRONEOPTERIN ALDOLASE 1-RELATED"/>
    <property type="match status" value="1"/>
</dbReference>
<dbReference type="GO" id="GO:0005737">
    <property type="term" value="C:cytoplasm"/>
    <property type="evidence" value="ECO:0007669"/>
    <property type="project" value="TreeGrafter"/>
</dbReference>
<sequence length="163" mass="17642">MEPTKAIPEDTSQGEETTLAHRKKAGLPMSRRELATITPGELALADKIVIEGLEVFANHGVFPEERELGQKFVVSAVLYTSLAAAGSSDDLEASIDYGDVCRTIDAFLREHTYKLIEAAAEALAAELLDRYPALWGVKVGIKKPWAPIGLPLSSAGVEIVRLR</sequence>
<evidence type="ECO:0000313" key="10">
    <source>
        <dbReference type="Proteomes" id="UP000195781"/>
    </source>
</evidence>
<dbReference type="GO" id="GO:0046654">
    <property type="term" value="P:tetrahydrofolate biosynthetic process"/>
    <property type="evidence" value="ECO:0007669"/>
    <property type="project" value="UniProtKB-UniRule"/>
</dbReference>
<dbReference type="UniPathway" id="UPA00077">
    <property type="reaction ID" value="UER00154"/>
</dbReference>
<dbReference type="AlphaFoldDB" id="A0A1Y3XWK7"/>
<dbReference type="Proteomes" id="UP000195781">
    <property type="component" value="Unassembled WGS sequence"/>
</dbReference>
<accession>A0A1Y3XWK7</accession>
<dbReference type="GO" id="GO:0004150">
    <property type="term" value="F:dihydroneopterin aldolase activity"/>
    <property type="evidence" value="ECO:0007669"/>
    <property type="project" value="UniProtKB-UniRule"/>
</dbReference>
<evidence type="ECO:0000256" key="2">
    <source>
        <dbReference type="ARBA" id="ARBA00005013"/>
    </source>
</evidence>
<comment type="function">
    <text evidence="6">Catalyzes the conversion of 7,8-dihydroneopterin to 6-hydroxymethyl-7,8-dihydropterin.</text>
</comment>
<evidence type="ECO:0000256" key="3">
    <source>
        <dbReference type="ARBA" id="ARBA00005708"/>
    </source>
</evidence>
<evidence type="ECO:0000259" key="8">
    <source>
        <dbReference type="SMART" id="SM00905"/>
    </source>
</evidence>
<feature type="domain" description="Dihydroneopterin aldolase/epimerase" evidence="8">
    <location>
        <begin position="48"/>
        <end position="161"/>
    </location>
</feature>
<organism evidence="9 10">
    <name type="scientific">[Collinsella] massiliensis</name>
    <dbReference type="NCBI Taxonomy" id="1232426"/>
    <lineage>
        <taxon>Bacteria</taxon>
        <taxon>Bacillati</taxon>
        <taxon>Actinomycetota</taxon>
        <taxon>Coriobacteriia</taxon>
        <taxon>Coriobacteriales</taxon>
        <taxon>Coriobacteriaceae</taxon>
        <taxon>Enorma</taxon>
    </lineage>
</organism>
<dbReference type="InterPro" id="IPR043133">
    <property type="entry name" value="GTP-CH-I_C/QueF"/>
</dbReference>
<comment type="caution">
    <text evidence="9">The sequence shown here is derived from an EMBL/GenBank/DDBJ whole genome shotgun (WGS) entry which is preliminary data.</text>
</comment>
<keyword evidence="10" id="KW-1185">Reference proteome</keyword>
<protein>
    <recommendedName>
        <fullName evidence="6">7,8-dihydroneopterin aldolase</fullName>
        <ecNumber evidence="6">4.1.2.25</ecNumber>
    </recommendedName>
</protein>
<comment type="pathway">
    <text evidence="2 6">Cofactor biosynthesis; tetrahydrofolate biosynthesis; 2-amino-4-hydroxy-6-hydroxymethyl-7,8-dihydropteridine diphosphate from 7,8-dihydroneopterin triphosphate: step 3/4.</text>
</comment>
<dbReference type="OrthoDB" id="3212934at2"/>
<keyword evidence="4 6" id="KW-0289">Folate biosynthesis</keyword>
<dbReference type="SMART" id="SM00905">
    <property type="entry name" value="FolB"/>
    <property type="match status" value="1"/>
</dbReference>
<dbReference type="SUPFAM" id="SSF55620">
    <property type="entry name" value="Tetrahydrobiopterin biosynthesis enzymes-like"/>
    <property type="match status" value="1"/>
</dbReference>
<dbReference type="PANTHER" id="PTHR42844:SF1">
    <property type="entry name" value="DIHYDRONEOPTERIN ALDOLASE 1-RELATED"/>
    <property type="match status" value="1"/>
</dbReference>
<dbReference type="NCBIfam" id="TIGR00526">
    <property type="entry name" value="folB_dom"/>
    <property type="match status" value="1"/>
</dbReference>
<dbReference type="NCBIfam" id="TIGR00525">
    <property type="entry name" value="folB"/>
    <property type="match status" value="1"/>
</dbReference>
<evidence type="ECO:0000256" key="1">
    <source>
        <dbReference type="ARBA" id="ARBA00001353"/>
    </source>
</evidence>
<dbReference type="GO" id="GO:0046656">
    <property type="term" value="P:folic acid biosynthetic process"/>
    <property type="evidence" value="ECO:0007669"/>
    <property type="project" value="UniProtKB-UniRule"/>
</dbReference>
<evidence type="ECO:0000313" key="9">
    <source>
        <dbReference type="EMBL" id="OUN88678.1"/>
    </source>
</evidence>
<comment type="catalytic activity">
    <reaction evidence="1 6">
        <text>7,8-dihydroneopterin = 6-hydroxymethyl-7,8-dihydropterin + glycolaldehyde</text>
        <dbReference type="Rhea" id="RHEA:10540"/>
        <dbReference type="ChEBI" id="CHEBI:17001"/>
        <dbReference type="ChEBI" id="CHEBI:17071"/>
        <dbReference type="ChEBI" id="CHEBI:44841"/>
        <dbReference type="EC" id="4.1.2.25"/>
    </reaction>
</comment>
<dbReference type="EMBL" id="NFIE01000010">
    <property type="protein sequence ID" value="OUN88678.1"/>
    <property type="molecule type" value="Genomic_DNA"/>
</dbReference>
<proteinExistence type="inferred from homology"/>
<reference evidence="10" key="1">
    <citation type="submission" date="2017-04" db="EMBL/GenBank/DDBJ databases">
        <title>Function of individual gut microbiota members based on whole genome sequencing of pure cultures obtained from chicken caecum.</title>
        <authorList>
            <person name="Medvecky M."/>
            <person name="Cejkova D."/>
            <person name="Polansky O."/>
            <person name="Karasova D."/>
            <person name="Kubasova T."/>
            <person name="Cizek A."/>
            <person name="Rychlik I."/>
        </authorList>
    </citation>
    <scope>NUCLEOTIDE SEQUENCE [LARGE SCALE GENOMIC DNA]</scope>
    <source>
        <strain evidence="10">An5</strain>
    </source>
</reference>
<dbReference type="Gene3D" id="3.30.1130.10">
    <property type="match status" value="1"/>
</dbReference>
<dbReference type="CDD" id="cd00534">
    <property type="entry name" value="DHNA_DHNTPE"/>
    <property type="match status" value="1"/>
</dbReference>
<gene>
    <name evidence="9" type="ORF">B5G02_05530</name>
</gene>
<comment type="similarity">
    <text evidence="3 6">Belongs to the DHNA family.</text>
</comment>
<evidence type="ECO:0000256" key="6">
    <source>
        <dbReference type="RuleBase" id="RU362079"/>
    </source>
</evidence>
<dbReference type="RefSeq" id="WP_094335495.1">
    <property type="nucleotide sequence ID" value="NZ_NFIE01000010.1"/>
</dbReference>
<keyword evidence="5 6" id="KW-0456">Lyase</keyword>
<evidence type="ECO:0000256" key="7">
    <source>
        <dbReference type="SAM" id="MobiDB-lite"/>
    </source>
</evidence>
<dbReference type="InterPro" id="IPR006156">
    <property type="entry name" value="Dihydroneopterin_aldolase"/>
</dbReference>
<evidence type="ECO:0000256" key="4">
    <source>
        <dbReference type="ARBA" id="ARBA00022909"/>
    </source>
</evidence>
<dbReference type="EC" id="4.1.2.25" evidence="6"/>